<dbReference type="PANTHER" id="PTHR30087:SF1">
    <property type="entry name" value="HYPOTHETICAL CYTOSOLIC PROTEIN"/>
    <property type="match status" value="1"/>
</dbReference>
<accession>A0A1B8HE79</accession>
<evidence type="ECO:0000313" key="1">
    <source>
        <dbReference type="EMBL" id="OBU07379.1"/>
    </source>
</evidence>
<organism evidence="1 2">
    <name type="scientific">Morganella psychrotolerans</name>
    <dbReference type="NCBI Taxonomy" id="368603"/>
    <lineage>
        <taxon>Bacteria</taxon>
        <taxon>Pseudomonadati</taxon>
        <taxon>Pseudomonadota</taxon>
        <taxon>Gammaproteobacteria</taxon>
        <taxon>Enterobacterales</taxon>
        <taxon>Morganellaceae</taxon>
        <taxon>Morganella</taxon>
    </lineage>
</organism>
<dbReference type="Proteomes" id="UP000092247">
    <property type="component" value="Unassembled WGS sequence"/>
</dbReference>
<evidence type="ECO:0000313" key="2">
    <source>
        <dbReference type="Proteomes" id="UP000092247"/>
    </source>
</evidence>
<name>A0A1B8HE79_9GAMM</name>
<dbReference type="InterPro" id="IPR007553">
    <property type="entry name" value="2-thiour_desulf"/>
</dbReference>
<dbReference type="AlphaFoldDB" id="A0A1B8HE79"/>
<dbReference type="PANTHER" id="PTHR30087">
    <property type="entry name" value="INNER MEMBRANE PROTEIN"/>
    <property type="match status" value="1"/>
</dbReference>
<dbReference type="Pfam" id="PF04463">
    <property type="entry name" value="2-thiour_desulf"/>
    <property type="match status" value="1"/>
</dbReference>
<dbReference type="RefSeq" id="WP_067423428.1">
    <property type="nucleotide sequence ID" value="NZ_LZEX01000012.1"/>
</dbReference>
<protein>
    <submittedName>
        <fullName evidence="1">Uncharacterized protein</fullName>
    </submittedName>
</protein>
<proteinExistence type="predicted"/>
<reference evidence="1 2" key="1">
    <citation type="submission" date="2016-06" db="EMBL/GenBank/DDBJ databases">
        <authorList>
            <person name="Kjaerup R.B."/>
            <person name="Dalgaard T.S."/>
            <person name="Juul-Madsen H.R."/>
        </authorList>
    </citation>
    <scope>NUCLEOTIDE SEQUENCE [LARGE SCALE GENOMIC DNA]</scope>
    <source>
        <strain evidence="1 2">GCSL-Mp3</strain>
    </source>
</reference>
<sequence length="166" mass="17772">MIAISACLAGEAVRYDGSHKLYAPLKMLQEYGLAVPVCPEILGGLPVPRAPAEITGGDGKDVWQGRARVVAQDGEDVTDAFMQGAQRALEYLKQRHITHVILKANSPSCGSGLIYSGRFDGTLKTGSGVATALFEANGITVWHEEHPELTDCIAQILRGARAEKNE</sequence>
<comment type="caution">
    <text evidence="1">The sequence shown here is derived from an EMBL/GenBank/DDBJ whole genome shotgun (WGS) entry which is preliminary data.</text>
</comment>
<gene>
    <name evidence="1" type="ORF">AYY17_05075</name>
</gene>
<dbReference type="EMBL" id="LZEX01000012">
    <property type="protein sequence ID" value="OBU07379.1"/>
    <property type="molecule type" value="Genomic_DNA"/>
</dbReference>